<comment type="caution">
    <text evidence="2">The sequence shown here is derived from an EMBL/GenBank/DDBJ whole genome shotgun (WGS) entry which is preliminary data.</text>
</comment>
<dbReference type="AlphaFoldDB" id="A0A226DRG0"/>
<evidence type="ECO:0000313" key="2">
    <source>
        <dbReference type="EMBL" id="OXA48115.1"/>
    </source>
</evidence>
<evidence type="ECO:0000256" key="1">
    <source>
        <dbReference type="SAM" id="Coils"/>
    </source>
</evidence>
<dbReference type="EMBL" id="LNIX01000012">
    <property type="protein sequence ID" value="OXA48115.1"/>
    <property type="molecule type" value="Genomic_DNA"/>
</dbReference>
<dbReference type="OrthoDB" id="2386367at2759"/>
<keyword evidence="3" id="KW-1185">Reference proteome</keyword>
<proteinExistence type="predicted"/>
<feature type="coiled-coil region" evidence="1">
    <location>
        <begin position="361"/>
        <end position="388"/>
    </location>
</feature>
<protein>
    <submittedName>
        <fullName evidence="2">Uncharacterized protein</fullName>
    </submittedName>
</protein>
<accession>A0A226DRG0</accession>
<sequence>MSQRCILDMEAMAVQVDGGGGPGHAYIFSENAVKPPFTQKWGINGRPGYGGLGGFANGGKGVKYETKNGVCRPVGEVGVQCDPDEHTVTPTDYYLYRDTKNWLRCAEIPRCDCDEVCRLRRPPHSVVPSFPKTAQDINKAECCNTGAFHYGTFETHAQFLGGDDFVGQKDGPPSDIGLPKQIYFYLNSYSETFFRKNGNYFKRPTNTTKEFLEYFRHGIDSAYDAVGLVEHVASLNKLNQDESNEESLVTLYHDAIDHIKEHVKNKTFSKLHFDCTECQSNCDNSERGNGKTCEHRDDYMVIDIAGYLELTKAHLKELNVNQALGNFSEQIDGKIKEGNAVIEKELQPRIDSLHNQIGFALRKATRDIQDLVRQAEADREKVEESKNTFMACMGFKVAADVLKVGAGVAALMGPQGVAASAAIGAFAGLINYGADKLSDEKFISAKHKNAQDLIKPMQNYLNKLQFRKLEKFDKIVKEIKNHLATMSDKIYKTKVSILTDLTGQYNISRHEKVINNTQLNGILQSIVYESRSISKRGRSIGTILTDVKDDPKVKKLEGITKQINAVKAGVEGGFDIADLVAKFGLADDAIASLDGLAKKYDDMISSVSNFLTPMVSSVFYGLEKWTAGSTEKISLISLDFEEFKMQNDIRDLATEFEEFLKAIKIESNLPALVQDTARSMSLVFDVHKRIASYVEKKTEIEFHHALQSSGVSCISDDEDLLKACRNNENYIDQNICLWMYRKAVNAFKQHVFPFAYKYSEFSSSLTDIIKDSKPDSNQMSTKINDLGNKLKLEATSITTIDGIIMIGDFCGANDPIFQWNSNDYKEEINSILSGKRVRLLSPVFSGLVGKDVVRIRKIDLVFQAETPTEQTNLDTALAYFHVNMLPTGDSQFRVQGKLFSLAHQEVRIKYQYKYENRSSNSNGSYKKLESNDWALSPYASWEIWLSSELPFDGLKKFMDYGISLRICGNAMYFETKELNSLIGKDIHQVISMYGVDEDLTSWSSRK</sequence>
<name>A0A226DRG0_FOLCA</name>
<dbReference type="Proteomes" id="UP000198287">
    <property type="component" value="Unassembled WGS sequence"/>
</dbReference>
<evidence type="ECO:0000313" key="3">
    <source>
        <dbReference type="Proteomes" id="UP000198287"/>
    </source>
</evidence>
<reference evidence="2 3" key="1">
    <citation type="submission" date="2015-12" db="EMBL/GenBank/DDBJ databases">
        <title>The genome of Folsomia candida.</title>
        <authorList>
            <person name="Faddeeva A."/>
            <person name="Derks M.F."/>
            <person name="Anvar Y."/>
            <person name="Smit S."/>
            <person name="Van Straalen N."/>
            <person name="Roelofs D."/>
        </authorList>
    </citation>
    <scope>NUCLEOTIDE SEQUENCE [LARGE SCALE GENOMIC DNA]</scope>
    <source>
        <strain evidence="2 3">VU population</strain>
        <tissue evidence="2">Whole body</tissue>
    </source>
</reference>
<organism evidence="2 3">
    <name type="scientific">Folsomia candida</name>
    <name type="common">Springtail</name>
    <dbReference type="NCBI Taxonomy" id="158441"/>
    <lineage>
        <taxon>Eukaryota</taxon>
        <taxon>Metazoa</taxon>
        <taxon>Ecdysozoa</taxon>
        <taxon>Arthropoda</taxon>
        <taxon>Hexapoda</taxon>
        <taxon>Collembola</taxon>
        <taxon>Entomobryomorpha</taxon>
        <taxon>Isotomoidea</taxon>
        <taxon>Isotomidae</taxon>
        <taxon>Proisotominae</taxon>
        <taxon>Folsomia</taxon>
    </lineage>
</organism>
<gene>
    <name evidence="2" type="ORF">Fcan01_17423</name>
</gene>
<keyword evidence="1" id="KW-0175">Coiled coil</keyword>